<feature type="transmembrane region" description="Helical" evidence="1">
    <location>
        <begin position="133"/>
        <end position="153"/>
    </location>
</feature>
<evidence type="ECO:0000313" key="2">
    <source>
        <dbReference type="EMBL" id="GLX81117.1"/>
    </source>
</evidence>
<evidence type="ECO:0000256" key="1">
    <source>
        <dbReference type="SAM" id="Phobius"/>
    </source>
</evidence>
<dbReference type="RefSeq" id="WP_284206448.1">
    <property type="nucleotide sequence ID" value="NZ_BSSU01000003.1"/>
</dbReference>
<keyword evidence="3" id="KW-1185">Reference proteome</keyword>
<keyword evidence="1" id="KW-0472">Membrane</keyword>
<dbReference type="PANTHER" id="PTHR31061:SF24">
    <property type="entry name" value="LD22376P"/>
    <property type="match status" value="1"/>
</dbReference>
<dbReference type="EMBL" id="BSSU01000003">
    <property type="protein sequence ID" value="GLX81117.1"/>
    <property type="molecule type" value="Genomic_DNA"/>
</dbReference>
<gene>
    <name evidence="2" type="primary">nagX</name>
    <name evidence="2" type="ORF">theurythT_05690</name>
</gene>
<feature type="transmembrane region" description="Helical" evidence="1">
    <location>
        <begin position="307"/>
        <end position="328"/>
    </location>
</feature>
<keyword evidence="1" id="KW-1133">Transmembrane helix</keyword>
<feature type="transmembrane region" description="Helical" evidence="1">
    <location>
        <begin position="160"/>
        <end position="184"/>
    </location>
</feature>
<feature type="transmembrane region" description="Helical" evidence="1">
    <location>
        <begin position="247"/>
        <end position="269"/>
    </location>
</feature>
<comment type="caution">
    <text evidence="2">The sequence shown here is derived from an EMBL/GenBank/DDBJ whole genome shotgun (WGS) entry which is preliminary data.</text>
</comment>
<reference evidence="2 3" key="1">
    <citation type="submission" date="2023-03" db="EMBL/GenBank/DDBJ databases">
        <title>Draft genome sequence of Thalassotalea eurytherma JCM 18482T.</title>
        <authorList>
            <person name="Sawabe T."/>
        </authorList>
    </citation>
    <scope>NUCLEOTIDE SEQUENCE [LARGE SCALE GENOMIC DNA]</scope>
    <source>
        <strain evidence="2 3">JCM 18482</strain>
    </source>
</reference>
<feature type="transmembrane region" description="Helical" evidence="1">
    <location>
        <begin position="275"/>
        <end position="298"/>
    </location>
</feature>
<organism evidence="2 3">
    <name type="scientific">Thalassotalea eurytherma</name>
    <dbReference type="NCBI Taxonomy" id="1144278"/>
    <lineage>
        <taxon>Bacteria</taxon>
        <taxon>Pseudomonadati</taxon>
        <taxon>Pseudomonadota</taxon>
        <taxon>Gammaproteobacteria</taxon>
        <taxon>Alteromonadales</taxon>
        <taxon>Colwelliaceae</taxon>
        <taxon>Thalassotalea</taxon>
    </lineage>
</organism>
<proteinExistence type="predicted"/>
<feature type="transmembrane region" description="Helical" evidence="1">
    <location>
        <begin position="21"/>
        <end position="42"/>
    </location>
</feature>
<evidence type="ECO:0000313" key="3">
    <source>
        <dbReference type="Proteomes" id="UP001157133"/>
    </source>
</evidence>
<sequence length="378" mass="42039">MAINKPQKVLPKRIASIDALRGFDMIWILGAQGIFLALFSLTSWPLFNTLNAQMLHSPWHGITAYDVIFPLFIFLSGMSLGLSAKPLSAYDADKQSQLIRKPIKRLLILCLLGVVYNHGWGQGMPTDIEQVRFASVLARIGIAGFIATLIVWYCQHKLQYTLFIGLLLGYYVLLEFVSIGGFGAGNYTSTGALNIWFDQHLLPGATYQNALVDPEGVLSNIGSVTNALAGLFVGRYFIHQFKSNRPIILPLSIIGVICLCLGYGLSAVMPINKTLWTSTFALVTIGYSVLLLVMFYWLIDVLNFKRLALFFTVIGMNAIVVYLASSIVDWQYIANSLFGGVVAGSPSQWQGVVSVFCLVFVQWLCLYFLYKRNIFIKI</sequence>
<feature type="transmembrane region" description="Helical" evidence="1">
    <location>
        <begin position="103"/>
        <end position="121"/>
    </location>
</feature>
<dbReference type="Proteomes" id="UP001157133">
    <property type="component" value="Unassembled WGS sequence"/>
</dbReference>
<protein>
    <submittedName>
        <fullName evidence="2">DUF5009 domain-containing protein</fullName>
    </submittedName>
</protein>
<feature type="transmembrane region" description="Helical" evidence="1">
    <location>
        <begin position="348"/>
        <end position="370"/>
    </location>
</feature>
<accession>A0ABQ6GZ18</accession>
<dbReference type="NCBIfam" id="NF046061">
    <property type="entry name" value="NagX_SO_3504"/>
    <property type="match status" value="1"/>
</dbReference>
<name>A0ABQ6GZ18_9GAMM</name>
<feature type="transmembrane region" description="Helical" evidence="1">
    <location>
        <begin position="217"/>
        <end position="238"/>
    </location>
</feature>
<feature type="transmembrane region" description="Helical" evidence="1">
    <location>
        <begin position="62"/>
        <end position="82"/>
    </location>
</feature>
<dbReference type="PANTHER" id="PTHR31061">
    <property type="entry name" value="LD22376P"/>
    <property type="match status" value="1"/>
</dbReference>
<keyword evidence="1" id="KW-0812">Transmembrane</keyword>